<gene>
    <name evidence="15" type="primary">trpC</name>
    <name evidence="16" type="synonym">trpF</name>
    <name evidence="19" type="ORF">CWE22_03545</name>
</gene>
<comment type="similarity">
    <text evidence="6">In the C-terminal section; belongs to the TrpF family.</text>
</comment>
<evidence type="ECO:0000256" key="11">
    <source>
        <dbReference type="ARBA" id="ARBA00023235"/>
    </source>
</evidence>
<comment type="pathway">
    <text evidence="3 16">Amino-acid biosynthesis; L-tryptophan biosynthesis; L-tryptophan from chorismate: step 3/5.</text>
</comment>
<dbReference type="PROSITE" id="PS00614">
    <property type="entry name" value="IGPS"/>
    <property type="match status" value="1"/>
</dbReference>
<evidence type="ECO:0000256" key="14">
    <source>
        <dbReference type="ARBA" id="ARBA00025592"/>
    </source>
</evidence>
<dbReference type="InterPro" id="IPR001240">
    <property type="entry name" value="PRAI_dom"/>
</dbReference>
<evidence type="ECO:0000256" key="12">
    <source>
        <dbReference type="ARBA" id="ARBA00023239"/>
    </source>
</evidence>
<dbReference type="InterPro" id="IPR001468">
    <property type="entry name" value="Indole-3-GlycerolPSynthase_CS"/>
</dbReference>
<accession>A0A7Z6ZTY8</accession>
<dbReference type="Pfam" id="PF00697">
    <property type="entry name" value="PRAI"/>
    <property type="match status" value="1"/>
</dbReference>
<keyword evidence="11 16" id="KW-0413">Isomerase</keyword>
<sequence>MAETILTRIVADRVKRLESFYQSYDLAALEMALEPSQRSLAAALATPASSFILECKKASPSKGLIRPDFHPVQMAQTYARYAAAISVLTEPDYFQGDFAYLAAVSAAVSIPVLCKDFIVDPRQIILARHFGADAVLLMLSILSDEQYRELADRAAALELDVLTEVSTTEEMHRANALGAKIIGINNRNLHDLSIDPQRSIELSKLAHDQALVVAESGYHTSAQVRATAPYVDGFLVGSALSAQPNLDQACRELIYGQHKVCGLTQPQDAMVVRAAGAAFGGLIFAPKSPRSVTFEQAQAIVATEPTLGFVGVFVNRPVAEVVNYAQQLNLRAVQLHGDEDYDYITDLRQALPSTTQIWRALGIRNAPVQLPTQVAVDAWLLDSPGGGTGEPFAWQHLTALTDAQRPHCILAGGLTQANASEALATGIQRLDFNSGVERDRGHKDAGKIIALFAHLRQYGRSMTRGISA</sequence>
<dbReference type="GO" id="GO:0004425">
    <property type="term" value="F:indole-3-glycerol-phosphate synthase activity"/>
    <property type="evidence" value="ECO:0007669"/>
    <property type="project" value="UniProtKB-UniRule"/>
</dbReference>
<dbReference type="HAMAP" id="MF_00135">
    <property type="entry name" value="PRAI"/>
    <property type="match status" value="1"/>
</dbReference>
<comment type="catalytic activity">
    <reaction evidence="1 16">
        <text>N-(5-phospho-beta-D-ribosyl)anthranilate = 1-(2-carboxyphenylamino)-1-deoxy-D-ribulose 5-phosphate</text>
        <dbReference type="Rhea" id="RHEA:21540"/>
        <dbReference type="ChEBI" id="CHEBI:18277"/>
        <dbReference type="ChEBI" id="CHEBI:58613"/>
        <dbReference type="EC" id="5.3.1.24"/>
    </reaction>
</comment>
<feature type="domain" description="N-(5'phosphoribosyl) anthranilate isomerase (PRAI)" evidence="18">
    <location>
        <begin position="259"/>
        <end position="452"/>
    </location>
</feature>
<keyword evidence="20" id="KW-1185">Reference proteome</keyword>
<dbReference type="Proteomes" id="UP000287766">
    <property type="component" value="Unassembled WGS sequence"/>
</dbReference>
<comment type="function">
    <text evidence="14">Bifunctional enzyme that catalyzes two sequential steps of tryptophan biosynthetic pathway. The first reaction is catalyzed by the isomerase, coded by the TrpF domain; the second reaction is catalyzed by the synthase, coded by the TrpC domain.</text>
</comment>
<comment type="similarity">
    <text evidence="5">In the N-terminal section; belongs to the TrpC family.</text>
</comment>
<dbReference type="GO" id="GO:0000162">
    <property type="term" value="P:L-tryptophan biosynthetic process"/>
    <property type="evidence" value="ECO:0007669"/>
    <property type="project" value="UniProtKB-UniRule"/>
</dbReference>
<evidence type="ECO:0000256" key="9">
    <source>
        <dbReference type="ARBA" id="ARBA00022822"/>
    </source>
</evidence>
<evidence type="ECO:0000256" key="4">
    <source>
        <dbReference type="ARBA" id="ARBA00004696"/>
    </source>
</evidence>
<evidence type="ECO:0000256" key="10">
    <source>
        <dbReference type="ARBA" id="ARBA00023141"/>
    </source>
</evidence>
<dbReference type="InterPro" id="IPR013798">
    <property type="entry name" value="Indole-3-glycerol_P_synth_dom"/>
</dbReference>
<dbReference type="InterPro" id="IPR013785">
    <property type="entry name" value="Aldolase_TIM"/>
</dbReference>
<dbReference type="CDD" id="cd00331">
    <property type="entry name" value="IGPS"/>
    <property type="match status" value="1"/>
</dbReference>
<dbReference type="InterPro" id="IPR045186">
    <property type="entry name" value="Indole-3-glycerol_P_synth"/>
</dbReference>
<keyword evidence="13" id="KW-0511">Multifunctional enzyme</keyword>
<dbReference type="UniPathway" id="UPA00035">
    <property type="reaction ID" value="UER00042"/>
</dbReference>
<evidence type="ECO:0000256" key="2">
    <source>
        <dbReference type="ARBA" id="ARBA00001633"/>
    </source>
</evidence>
<protein>
    <recommendedName>
        <fullName evidence="15 16">Multifunctional fusion protein</fullName>
    </recommendedName>
    <domain>
        <recommendedName>
            <fullName evidence="15">Indole-3-glycerol phosphate synthase</fullName>
            <shortName evidence="15">IGPS</shortName>
            <ecNumber evidence="15">4.1.1.48</ecNumber>
        </recommendedName>
    </domain>
    <domain>
        <recommendedName>
            <fullName evidence="16">N-(5'-phosphoribosyl)anthranilate isomerase</fullName>
            <shortName evidence="16">PRAI</shortName>
            <ecNumber evidence="16">5.3.1.24</ecNumber>
        </recommendedName>
    </domain>
</protein>
<comment type="similarity">
    <text evidence="16">Belongs to the TrpF family.</text>
</comment>
<dbReference type="EC" id="5.3.1.24" evidence="16"/>
<keyword evidence="12 15" id="KW-0456">Lyase</keyword>
<comment type="similarity">
    <text evidence="15">Belongs to the TrpC family.</text>
</comment>
<evidence type="ECO:0000313" key="20">
    <source>
        <dbReference type="Proteomes" id="UP000287766"/>
    </source>
</evidence>
<keyword evidence="8 15" id="KW-0210">Decarboxylase</keyword>
<evidence type="ECO:0000256" key="16">
    <source>
        <dbReference type="HAMAP-Rule" id="MF_00135"/>
    </source>
</evidence>
<evidence type="ECO:0000259" key="17">
    <source>
        <dbReference type="Pfam" id="PF00218"/>
    </source>
</evidence>
<evidence type="ECO:0000256" key="3">
    <source>
        <dbReference type="ARBA" id="ARBA00004664"/>
    </source>
</evidence>
<feature type="domain" description="Indole-3-glycerol phosphate synthase" evidence="17">
    <location>
        <begin position="6"/>
        <end position="253"/>
    </location>
</feature>
<proteinExistence type="inferred from homology"/>
<dbReference type="EC" id="4.1.1.48" evidence="15"/>
<evidence type="ECO:0000256" key="13">
    <source>
        <dbReference type="ARBA" id="ARBA00023268"/>
    </source>
</evidence>
<keyword evidence="9 15" id="KW-0822">Tryptophan biosynthesis</keyword>
<dbReference type="EMBL" id="PIPR01000001">
    <property type="protein sequence ID" value="RUO41270.1"/>
    <property type="molecule type" value="Genomic_DNA"/>
</dbReference>
<dbReference type="Pfam" id="PF00218">
    <property type="entry name" value="IGPS"/>
    <property type="match status" value="1"/>
</dbReference>
<evidence type="ECO:0000256" key="8">
    <source>
        <dbReference type="ARBA" id="ARBA00022793"/>
    </source>
</evidence>
<evidence type="ECO:0000256" key="6">
    <source>
        <dbReference type="ARBA" id="ARBA00009847"/>
    </source>
</evidence>
<keyword evidence="10 15" id="KW-0057">Aromatic amino acid biosynthesis</keyword>
<dbReference type="RefSeq" id="WP_169930002.1">
    <property type="nucleotide sequence ID" value="NZ_PIPR01000001.1"/>
</dbReference>
<evidence type="ECO:0000256" key="5">
    <source>
        <dbReference type="ARBA" id="ARBA00007902"/>
    </source>
</evidence>
<dbReference type="PANTHER" id="PTHR22854">
    <property type="entry name" value="TRYPTOPHAN BIOSYNTHESIS PROTEIN"/>
    <property type="match status" value="1"/>
</dbReference>
<dbReference type="Gene3D" id="3.20.20.70">
    <property type="entry name" value="Aldolase class I"/>
    <property type="match status" value="2"/>
</dbReference>
<name>A0A7Z6ZTY8_9GAMM</name>
<evidence type="ECO:0000256" key="1">
    <source>
        <dbReference type="ARBA" id="ARBA00001164"/>
    </source>
</evidence>
<dbReference type="CDD" id="cd00405">
    <property type="entry name" value="PRAI"/>
    <property type="match status" value="1"/>
</dbReference>
<keyword evidence="7 15" id="KW-0028">Amino-acid biosynthesis</keyword>
<organism evidence="19 20">
    <name type="scientific">Pseudidiomarina aestuarii</name>
    <dbReference type="NCBI Taxonomy" id="624146"/>
    <lineage>
        <taxon>Bacteria</taxon>
        <taxon>Pseudomonadati</taxon>
        <taxon>Pseudomonadota</taxon>
        <taxon>Gammaproteobacteria</taxon>
        <taxon>Alteromonadales</taxon>
        <taxon>Idiomarinaceae</taxon>
        <taxon>Pseudidiomarina</taxon>
    </lineage>
</organism>
<dbReference type="HAMAP" id="MF_00134_B">
    <property type="entry name" value="IGPS_B"/>
    <property type="match status" value="1"/>
</dbReference>
<evidence type="ECO:0000259" key="18">
    <source>
        <dbReference type="Pfam" id="PF00697"/>
    </source>
</evidence>
<dbReference type="GO" id="GO:0004640">
    <property type="term" value="F:phosphoribosylanthranilate isomerase activity"/>
    <property type="evidence" value="ECO:0007669"/>
    <property type="project" value="UniProtKB-UniRule"/>
</dbReference>
<comment type="caution">
    <text evidence="19">The sequence shown here is derived from an EMBL/GenBank/DDBJ whole genome shotgun (WGS) entry which is preliminary data.</text>
</comment>
<dbReference type="AlphaFoldDB" id="A0A7Z6ZTY8"/>
<evidence type="ECO:0000313" key="19">
    <source>
        <dbReference type="EMBL" id="RUO41270.1"/>
    </source>
</evidence>
<dbReference type="SUPFAM" id="SSF51366">
    <property type="entry name" value="Ribulose-phoshate binding barrel"/>
    <property type="match status" value="2"/>
</dbReference>
<dbReference type="NCBIfam" id="NF006945">
    <property type="entry name" value="PRK09427.1"/>
    <property type="match status" value="1"/>
</dbReference>
<evidence type="ECO:0000256" key="15">
    <source>
        <dbReference type="HAMAP-Rule" id="MF_00134"/>
    </source>
</evidence>
<evidence type="ECO:0000256" key="7">
    <source>
        <dbReference type="ARBA" id="ARBA00022605"/>
    </source>
</evidence>
<comment type="pathway">
    <text evidence="4 15">Amino-acid biosynthesis; L-tryptophan biosynthesis; L-tryptophan from chorismate: step 4/5.</text>
</comment>
<reference evidence="20" key="1">
    <citation type="journal article" date="2018" name="Front. Microbiol.">
        <title>Genome-Based Analysis Reveals the Taxonomy and Diversity of the Family Idiomarinaceae.</title>
        <authorList>
            <person name="Liu Y."/>
            <person name="Lai Q."/>
            <person name="Shao Z."/>
        </authorList>
    </citation>
    <scope>NUCLEOTIDE SEQUENCE [LARGE SCALE GENOMIC DNA]</scope>
    <source>
        <strain evidence="20">KYW314</strain>
    </source>
</reference>
<dbReference type="PANTHER" id="PTHR22854:SF2">
    <property type="entry name" value="INDOLE-3-GLYCEROL-PHOSPHATE SYNTHASE"/>
    <property type="match status" value="1"/>
</dbReference>
<dbReference type="InterPro" id="IPR011060">
    <property type="entry name" value="RibuloseP-bd_barrel"/>
</dbReference>
<dbReference type="FunFam" id="3.20.20.70:FF:000024">
    <property type="entry name" value="Indole-3-glycerol phosphate synthase"/>
    <property type="match status" value="1"/>
</dbReference>
<comment type="catalytic activity">
    <reaction evidence="2 15">
        <text>1-(2-carboxyphenylamino)-1-deoxy-D-ribulose 5-phosphate + H(+) = (1S,2R)-1-C-(indol-3-yl)glycerol 3-phosphate + CO2 + H2O</text>
        <dbReference type="Rhea" id="RHEA:23476"/>
        <dbReference type="ChEBI" id="CHEBI:15377"/>
        <dbReference type="ChEBI" id="CHEBI:15378"/>
        <dbReference type="ChEBI" id="CHEBI:16526"/>
        <dbReference type="ChEBI" id="CHEBI:58613"/>
        <dbReference type="ChEBI" id="CHEBI:58866"/>
        <dbReference type="EC" id="4.1.1.48"/>
    </reaction>
</comment>